<gene>
    <name evidence="1" type="ORF">FOZ62_020793</name>
</gene>
<reference evidence="1 2" key="1">
    <citation type="submission" date="2020-04" db="EMBL/GenBank/DDBJ databases">
        <title>Perkinsus olseni comparative genomics.</title>
        <authorList>
            <person name="Bogema D.R."/>
        </authorList>
    </citation>
    <scope>NUCLEOTIDE SEQUENCE [LARGE SCALE GENOMIC DNA]</scope>
    <source>
        <strain evidence="1">ATCC PRA-205</strain>
    </source>
</reference>
<feature type="non-terminal residue" evidence="1">
    <location>
        <position position="166"/>
    </location>
</feature>
<proteinExistence type="predicted"/>
<name>A0A7J6TBR0_PEROL</name>
<feature type="non-terminal residue" evidence="1">
    <location>
        <position position="1"/>
    </location>
</feature>
<dbReference type="EMBL" id="JABANM010008694">
    <property type="protein sequence ID" value="KAF4742182.1"/>
    <property type="molecule type" value="Genomic_DNA"/>
</dbReference>
<organism evidence="1 2">
    <name type="scientific">Perkinsus olseni</name>
    <name type="common">Perkinsus atlanticus</name>
    <dbReference type="NCBI Taxonomy" id="32597"/>
    <lineage>
        <taxon>Eukaryota</taxon>
        <taxon>Sar</taxon>
        <taxon>Alveolata</taxon>
        <taxon>Perkinsozoa</taxon>
        <taxon>Perkinsea</taxon>
        <taxon>Perkinsida</taxon>
        <taxon>Perkinsidae</taxon>
        <taxon>Perkinsus</taxon>
    </lineage>
</organism>
<evidence type="ECO:0000313" key="1">
    <source>
        <dbReference type="EMBL" id="KAF4742182.1"/>
    </source>
</evidence>
<protein>
    <submittedName>
        <fullName evidence="1">Uncharacterized protein</fullName>
    </submittedName>
</protein>
<dbReference type="Proteomes" id="UP000574390">
    <property type="component" value="Unassembled WGS sequence"/>
</dbReference>
<accession>A0A7J6TBR0</accession>
<dbReference type="AlphaFoldDB" id="A0A7J6TBR0"/>
<evidence type="ECO:0000313" key="2">
    <source>
        <dbReference type="Proteomes" id="UP000574390"/>
    </source>
</evidence>
<sequence>YEIEKASGHKFVKIVVNTDNAVVATILRTKRVSAIPKRENCPVLRKYLMLLQELFPVSEWVRLDIQLVSTDHNEADRLTRHPFLTKLITYRSKLGDDKLLENEETGYVHLASVQDHCCSTCVPVASTKIPTKLTIPIDLISEAQRRDGDLRIVKSALTKAKVIPRI</sequence>
<comment type="caution">
    <text evidence="1">The sequence shown here is derived from an EMBL/GenBank/DDBJ whole genome shotgun (WGS) entry which is preliminary data.</text>
</comment>